<evidence type="ECO:0008006" key="3">
    <source>
        <dbReference type="Google" id="ProtNLM"/>
    </source>
</evidence>
<name>A0ABQ2XY17_9BURK</name>
<gene>
    <name evidence="1" type="ORF">GCM10010946_13670</name>
</gene>
<organism evidence="1 2">
    <name type="scientific">Undibacterium squillarum</name>
    <dbReference type="NCBI Taxonomy" id="1131567"/>
    <lineage>
        <taxon>Bacteria</taxon>
        <taxon>Pseudomonadati</taxon>
        <taxon>Pseudomonadota</taxon>
        <taxon>Betaproteobacteria</taxon>
        <taxon>Burkholderiales</taxon>
        <taxon>Oxalobacteraceae</taxon>
        <taxon>Undibacterium</taxon>
    </lineage>
</organism>
<evidence type="ECO:0000313" key="1">
    <source>
        <dbReference type="EMBL" id="GGX36925.1"/>
    </source>
</evidence>
<dbReference type="Proteomes" id="UP000653343">
    <property type="component" value="Unassembled WGS sequence"/>
</dbReference>
<keyword evidence="2" id="KW-1185">Reference proteome</keyword>
<evidence type="ECO:0000313" key="2">
    <source>
        <dbReference type="Proteomes" id="UP000653343"/>
    </source>
</evidence>
<sequence>MAADAHENPVDFEIAGGEVQYAKAARKLIGMLKAAQHTIADEGYDAQVIREHIGPKGAIPLISRKSNSRKAKSEFGAHL</sequence>
<comment type="caution">
    <text evidence="1">The sequence shown here is derived from an EMBL/GenBank/DDBJ whole genome shotgun (WGS) entry which is preliminary data.</text>
</comment>
<reference evidence="2" key="1">
    <citation type="journal article" date="2019" name="Int. J. Syst. Evol. Microbiol.">
        <title>The Global Catalogue of Microorganisms (GCM) 10K type strain sequencing project: providing services to taxonomists for standard genome sequencing and annotation.</title>
        <authorList>
            <consortium name="The Broad Institute Genomics Platform"/>
            <consortium name="The Broad Institute Genome Sequencing Center for Infectious Disease"/>
            <person name="Wu L."/>
            <person name="Ma J."/>
        </authorList>
    </citation>
    <scope>NUCLEOTIDE SEQUENCE [LARGE SCALE GENOMIC DNA]</scope>
    <source>
        <strain evidence="2">KCTC 23917</strain>
    </source>
</reference>
<accession>A0ABQ2XY17</accession>
<protein>
    <recommendedName>
        <fullName evidence="3">DDE family transposase</fullName>
    </recommendedName>
</protein>
<dbReference type="EMBL" id="BMYU01000002">
    <property type="protein sequence ID" value="GGX36925.1"/>
    <property type="molecule type" value="Genomic_DNA"/>
</dbReference>
<proteinExistence type="predicted"/>